<keyword evidence="2" id="KW-0812">Transmembrane</keyword>
<name>H8GFP2_9PSEU</name>
<dbReference type="EMBL" id="CM001466">
    <property type="protein sequence ID" value="EHY91077.1"/>
    <property type="molecule type" value="Genomic_DNA"/>
</dbReference>
<accession>H8GFP2</accession>
<evidence type="ECO:0000313" key="4">
    <source>
        <dbReference type="Proteomes" id="UP000004705"/>
    </source>
</evidence>
<feature type="transmembrane region" description="Helical" evidence="2">
    <location>
        <begin position="349"/>
        <end position="370"/>
    </location>
</feature>
<dbReference type="RefSeq" id="WP_005444831.1">
    <property type="nucleotide sequence ID" value="NZ_CM001466.1"/>
</dbReference>
<feature type="transmembrane region" description="Helical" evidence="2">
    <location>
        <begin position="390"/>
        <end position="412"/>
    </location>
</feature>
<evidence type="ECO:0000256" key="2">
    <source>
        <dbReference type="SAM" id="Phobius"/>
    </source>
</evidence>
<feature type="transmembrane region" description="Helical" evidence="2">
    <location>
        <begin position="424"/>
        <end position="444"/>
    </location>
</feature>
<feature type="compositionally biased region" description="Basic and acidic residues" evidence="1">
    <location>
        <begin position="15"/>
        <end position="24"/>
    </location>
</feature>
<dbReference type="HOGENOM" id="CLU_016537_0_0_11"/>
<keyword evidence="2" id="KW-0472">Membrane</keyword>
<feature type="transmembrane region" description="Helical" evidence="2">
    <location>
        <begin position="201"/>
        <end position="218"/>
    </location>
</feature>
<protein>
    <recommendedName>
        <fullName evidence="5">Glycosyl transferase</fullName>
    </recommendedName>
</protein>
<feature type="transmembrane region" description="Helical" evidence="2">
    <location>
        <begin position="253"/>
        <end position="274"/>
    </location>
</feature>
<evidence type="ECO:0000313" key="3">
    <source>
        <dbReference type="EMBL" id="EHY91077.1"/>
    </source>
</evidence>
<keyword evidence="4" id="KW-1185">Reference proteome</keyword>
<evidence type="ECO:0008006" key="5">
    <source>
        <dbReference type="Google" id="ProtNLM"/>
    </source>
</evidence>
<feature type="region of interest" description="Disordered" evidence="1">
    <location>
        <begin position="1"/>
        <end position="24"/>
    </location>
</feature>
<feature type="transmembrane region" description="Helical" evidence="2">
    <location>
        <begin position="153"/>
        <end position="171"/>
    </location>
</feature>
<dbReference type="AlphaFoldDB" id="H8GFP2"/>
<evidence type="ECO:0000256" key="1">
    <source>
        <dbReference type="SAM" id="MobiDB-lite"/>
    </source>
</evidence>
<feature type="transmembrane region" description="Helical" evidence="2">
    <location>
        <begin position="177"/>
        <end position="194"/>
    </location>
</feature>
<gene>
    <name evidence="3" type="ORF">SacazDRAFT_04228</name>
</gene>
<keyword evidence="2" id="KW-1133">Transmembrane helix</keyword>
<dbReference type="OrthoDB" id="2369748at2"/>
<sequence length="613" mass="66325">MSAATLVPTGVEPPAADRSDRSDRRVPWPRVADAAVVAFFGLAAFLIYRPLWMNLSGGYLQNSAQDQNMWEWFFAVTAHSVLNFENPFHSTLQNFPDGVNLMANTVMFGVGVPLTPVTVVFGPTVTWAIALTGGLAGTAAAWYWVLSRHLVGTRTGAAIGAAFTGFAPPIISHGNAHPNFVALFVLPFIVLWLLKLARGERVVRNGVILGLLVSYQILLGEEALLIAATTLGVFGLAYAVMRPEQALSMARPLGKGVAVGAGVSVALVAVPLWWQFFGPQSYPGIEHGLRGNDVAAFTAFATESVAGNEDSAAGLSMNRTEENAFFGWPLVTLMLVLTVVLWRDVVSRALAVTMLAMAWLSMGALLIVNGEGTSVPGPWMLLFDVPLFDSVLESRFALGCVPLVGVLLARATEKVLRLPVRQDWRQAAAIVWFSVLTFALLPIAPTELVVGERGTTPAFFTAGEWRRYVDDGSVVVVPLPNPSDADALHWQVKSGMEFPLAGGYFVGPDGEGDGRYGPEYRPTTYLLQQVHETGQVPEITDDDRQHALDDLRHWRADVVVLPIGDSEHQVPLRETLEALLGRPGEVQRDVWVWDVRSLTAPAVTSAEAVSSTR</sequence>
<feature type="transmembrane region" description="Helical" evidence="2">
    <location>
        <begin position="325"/>
        <end position="342"/>
    </location>
</feature>
<feature type="transmembrane region" description="Helical" evidence="2">
    <location>
        <begin position="224"/>
        <end position="241"/>
    </location>
</feature>
<reference evidence="3 4" key="1">
    <citation type="journal article" date="2012" name="Stand. Genomic Sci.">
        <title>Genome sequence of the soil bacterium Saccharomonospora azurea type strain (NA-128(T)).</title>
        <authorList>
            <person name="Klenk H.P."/>
            <person name="Held B."/>
            <person name="Lucas S."/>
            <person name="Lapidus A."/>
            <person name="Copeland A."/>
            <person name="Hammon N."/>
            <person name="Pitluck S."/>
            <person name="Goodwin L.A."/>
            <person name="Han C."/>
            <person name="Tapia R."/>
            <person name="Brambilla E.M."/>
            <person name="Potter G."/>
            <person name="Land M."/>
            <person name="Ivanova N."/>
            <person name="Rohde M."/>
            <person name="Goker M."/>
            <person name="Detter J.C."/>
            <person name="Kyrpides N.C."/>
            <person name="Woyke T."/>
        </authorList>
    </citation>
    <scope>NUCLEOTIDE SEQUENCE [LARGE SCALE GENOMIC DNA]</scope>
    <source>
        <strain evidence="3 4">NA-128</strain>
    </source>
</reference>
<proteinExistence type="predicted"/>
<feature type="transmembrane region" description="Helical" evidence="2">
    <location>
        <begin position="31"/>
        <end position="52"/>
    </location>
</feature>
<feature type="transmembrane region" description="Helical" evidence="2">
    <location>
        <begin position="127"/>
        <end position="146"/>
    </location>
</feature>
<dbReference type="Proteomes" id="UP000004705">
    <property type="component" value="Chromosome"/>
</dbReference>
<organism evidence="3 4">
    <name type="scientific">Saccharomonospora azurea NA-128</name>
    <dbReference type="NCBI Taxonomy" id="882081"/>
    <lineage>
        <taxon>Bacteria</taxon>
        <taxon>Bacillati</taxon>
        <taxon>Actinomycetota</taxon>
        <taxon>Actinomycetes</taxon>
        <taxon>Pseudonocardiales</taxon>
        <taxon>Pseudonocardiaceae</taxon>
        <taxon>Saccharomonospora</taxon>
    </lineage>
</organism>